<dbReference type="PANTHER" id="PTHR44591">
    <property type="entry name" value="STRESS RESPONSE REGULATOR PROTEIN 1"/>
    <property type="match status" value="1"/>
</dbReference>
<feature type="modified residue" description="4-aspartylphosphate" evidence="3">
    <location>
        <position position="67"/>
    </location>
</feature>
<organism evidence="5 6">
    <name type="scientific">Sphingomonas suaedae</name>
    <dbReference type="NCBI Taxonomy" id="2599297"/>
    <lineage>
        <taxon>Bacteria</taxon>
        <taxon>Pseudomonadati</taxon>
        <taxon>Pseudomonadota</taxon>
        <taxon>Alphaproteobacteria</taxon>
        <taxon>Sphingomonadales</taxon>
        <taxon>Sphingomonadaceae</taxon>
        <taxon>Sphingomonas</taxon>
    </lineage>
</organism>
<keyword evidence="1 3" id="KW-0597">Phosphoprotein</keyword>
<dbReference type="OrthoDB" id="7469626at2"/>
<dbReference type="InterPro" id="IPR001789">
    <property type="entry name" value="Sig_transdc_resp-reg_receiver"/>
</dbReference>
<sequence length="198" mass="20855">MGNGFSHSAEPRRRSTRTILVVDDSRTNLHVIGARLGAMGYMVVLADNGREALDLITGRGFDLILLDMVMPGMSGLDVLAEIRAAPDTADLPVIMITALSDPRGAVDALAVGADDHVAKPFDFDVLGARIDRTLGRAGRIAELKRAVASLDARIAARAIELGEARSELAVTRADRARLVSSIQSLNAQVEALSGTSGA</sequence>
<keyword evidence="6" id="KW-1185">Reference proteome</keyword>
<proteinExistence type="predicted"/>
<dbReference type="SUPFAM" id="SSF52172">
    <property type="entry name" value="CheY-like"/>
    <property type="match status" value="1"/>
</dbReference>
<dbReference type="KEGG" id="ssua:FPZ54_13155"/>
<keyword evidence="2" id="KW-0902">Two-component regulatory system</keyword>
<dbReference type="PANTHER" id="PTHR44591:SF14">
    <property type="entry name" value="PROTEIN PILG"/>
    <property type="match status" value="1"/>
</dbReference>
<evidence type="ECO:0000256" key="3">
    <source>
        <dbReference type="PROSITE-ProRule" id="PRU00169"/>
    </source>
</evidence>
<dbReference type="Proteomes" id="UP000318055">
    <property type="component" value="Chromosome"/>
</dbReference>
<dbReference type="Gene3D" id="3.40.50.2300">
    <property type="match status" value="1"/>
</dbReference>
<reference evidence="5 6" key="1">
    <citation type="submission" date="2019-07" db="EMBL/GenBank/DDBJ databases">
        <title>Sphingomonas alkalisoli sp. nov., isolated from rhizosphere soil of Suaedae salsa.</title>
        <authorList>
            <person name="Zhang H."/>
            <person name="Xu L."/>
            <person name="Zhang J.-X."/>
            <person name="Sun J.-Q."/>
        </authorList>
    </citation>
    <scope>NUCLEOTIDE SEQUENCE [LARGE SCALE GENOMIC DNA]</scope>
    <source>
        <strain evidence="5 6">XS-10</strain>
    </source>
</reference>
<evidence type="ECO:0000313" key="5">
    <source>
        <dbReference type="EMBL" id="QDX26860.1"/>
    </source>
</evidence>
<dbReference type="EMBL" id="CP042239">
    <property type="protein sequence ID" value="QDX26860.1"/>
    <property type="molecule type" value="Genomic_DNA"/>
</dbReference>
<evidence type="ECO:0000256" key="1">
    <source>
        <dbReference type="ARBA" id="ARBA00022553"/>
    </source>
</evidence>
<feature type="domain" description="Response regulatory" evidence="4">
    <location>
        <begin position="18"/>
        <end position="134"/>
    </location>
</feature>
<evidence type="ECO:0000259" key="4">
    <source>
        <dbReference type="PROSITE" id="PS50110"/>
    </source>
</evidence>
<dbReference type="PROSITE" id="PS50110">
    <property type="entry name" value="RESPONSE_REGULATORY"/>
    <property type="match status" value="1"/>
</dbReference>
<accession>A0A518RHE0</accession>
<dbReference type="InterPro" id="IPR050595">
    <property type="entry name" value="Bact_response_regulator"/>
</dbReference>
<dbReference type="GO" id="GO:0000160">
    <property type="term" value="P:phosphorelay signal transduction system"/>
    <property type="evidence" value="ECO:0007669"/>
    <property type="project" value="UniProtKB-KW"/>
</dbReference>
<gene>
    <name evidence="5" type="ORF">FPZ54_13155</name>
</gene>
<protein>
    <submittedName>
        <fullName evidence="5">Response regulator</fullName>
    </submittedName>
</protein>
<name>A0A518RHE0_9SPHN</name>
<evidence type="ECO:0000256" key="2">
    <source>
        <dbReference type="ARBA" id="ARBA00023012"/>
    </source>
</evidence>
<dbReference type="Pfam" id="PF00072">
    <property type="entry name" value="Response_reg"/>
    <property type="match status" value="1"/>
</dbReference>
<dbReference type="InterPro" id="IPR011006">
    <property type="entry name" value="CheY-like_superfamily"/>
</dbReference>
<dbReference type="SMART" id="SM00448">
    <property type="entry name" value="REC"/>
    <property type="match status" value="1"/>
</dbReference>
<evidence type="ECO:0000313" key="6">
    <source>
        <dbReference type="Proteomes" id="UP000318055"/>
    </source>
</evidence>
<dbReference type="AlphaFoldDB" id="A0A518RHE0"/>